<dbReference type="RefSeq" id="WP_189611966.1">
    <property type="nucleotide sequence ID" value="NZ_BMXR01000011.1"/>
</dbReference>
<dbReference type="PANTHER" id="PTHR33175">
    <property type="entry name" value="DNA-BINDING PROTEIN HU"/>
    <property type="match status" value="1"/>
</dbReference>
<evidence type="ECO:0000256" key="1">
    <source>
        <dbReference type="ARBA" id="ARBA00003819"/>
    </source>
</evidence>
<proteinExistence type="inferred from homology"/>
<sequence>MRKPELAAAIAEKADISKEKANDVLNAVLDQITDTVAKKESVTLVGFGTFEARARAARTGKNPQTGESIQIPASNTVAFKPGKALKDAVN</sequence>
<dbReference type="CDD" id="cd13831">
    <property type="entry name" value="HU"/>
    <property type="match status" value="1"/>
</dbReference>
<organism evidence="6 7">
    <name type="scientific">Saccharospirillum salsuginis</name>
    <dbReference type="NCBI Taxonomy" id="418750"/>
    <lineage>
        <taxon>Bacteria</taxon>
        <taxon>Pseudomonadati</taxon>
        <taxon>Pseudomonadota</taxon>
        <taxon>Gammaproteobacteria</taxon>
        <taxon>Oceanospirillales</taxon>
        <taxon>Saccharospirillaceae</taxon>
        <taxon>Saccharospirillum</taxon>
    </lineage>
</organism>
<dbReference type="GO" id="GO:0030261">
    <property type="term" value="P:chromosome condensation"/>
    <property type="evidence" value="ECO:0007669"/>
    <property type="project" value="UniProtKB-KW"/>
</dbReference>
<dbReference type="GO" id="GO:0003677">
    <property type="term" value="F:DNA binding"/>
    <property type="evidence" value="ECO:0007669"/>
    <property type="project" value="UniProtKB-KW"/>
</dbReference>
<dbReference type="GO" id="GO:0005829">
    <property type="term" value="C:cytosol"/>
    <property type="evidence" value="ECO:0007669"/>
    <property type="project" value="TreeGrafter"/>
</dbReference>
<comment type="function">
    <text evidence="1">Histone-like DNA-binding protein which is capable of wrapping DNA to stabilize it, and thus to prevent its denaturation under extreme environmental conditions.</text>
</comment>
<keyword evidence="7" id="KW-1185">Reference proteome</keyword>
<dbReference type="Gene3D" id="4.10.520.10">
    <property type="entry name" value="IHF-like DNA-binding proteins"/>
    <property type="match status" value="1"/>
</dbReference>
<dbReference type="SUPFAM" id="SSF47729">
    <property type="entry name" value="IHF-like DNA-binding proteins"/>
    <property type="match status" value="1"/>
</dbReference>
<comment type="caution">
    <text evidence="6">The sequence shown here is derived from an EMBL/GenBank/DDBJ whole genome shotgun (WGS) entry which is preliminary data.</text>
</comment>
<dbReference type="GO" id="GO:0030527">
    <property type="term" value="F:structural constituent of chromatin"/>
    <property type="evidence" value="ECO:0007669"/>
    <property type="project" value="InterPro"/>
</dbReference>
<dbReference type="PANTHER" id="PTHR33175:SF3">
    <property type="entry name" value="DNA-BINDING PROTEIN HU-BETA"/>
    <property type="match status" value="1"/>
</dbReference>
<dbReference type="AlphaFoldDB" id="A0A918KLJ0"/>
<accession>A0A918KLJ0</accession>
<keyword evidence="3" id="KW-0226">DNA condensation</keyword>
<evidence type="ECO:0000256" key="2">
    <source>
        <dbReference type="ARBA" id="ARBA00010529"/>
    </source>
</evidence>
<evidence type="ECO:0000313" key="7">
    <source>
        <dbReference type="Proteomes" id="UP000626148"/>
    </source>
</evidence>
<evidence type="ECO:0000313" key="6">
    <source>
        <dbReference type="EMBL" id="GGX67878.1"/>
    </source>
</evidence>
<evidence type="ECO:0000256" key="5">
    <source>
        <dbReference type="RuleBase" id="RU003939"/>
    </source>
</evidence>
<dbReference type="InterPro" id="IPR000119">
    <property type="entry name" value="Hist_DNA-bd"/>
</dbReference>
<protein>
    <submittedName>
        <fullName evidence="6">DNA-binding protein HU-alpha</fullName>
    </submittedName>
</protein>
<evidence type="ECO:0000256" key="4">
    <source>
        <dbReference type="ARBA" id="ARBA00023125"/>
    </source>
</evidence>
<dbReference type="Proteomes" id="UP000626148">
    <property type="component" value="Unassembled WGS sequence"/>
</dbReference>
<keyword evidence="4 6" id="KW-0238">DNA-binding</keyword>
<gene>
    <name evidence="6" type="primary">hupA</name>
    <name evidence="6" type="ORF">GCM10007392_39460</name>
</gene>
<dbReference type="InterPro" id="IPR020816">
    <property type="entry name" value="Histone-like_DNA-bd_CS"/>
</dbReference>
<comment type="similarity">
    <text evidence="2 5">Belongs to the bacterial histone-like protein family.</text>
</comment>
<reference evidence="6" key="1">
    <citation type="journal article" date="2014" name="Int. J. Syst. Evol. Microbiol.">
        <title>Complete genome sequence of Corynebacterium casei LMG S-19264T (=DSM 44701T), isolated from a smear-ripened cheese.</title>
        <authorList>
            <consortium name="US DOE Joint Genome Institute (JGI-PGF)"/>
            <person name="Walter F."/>
            <person name="Albersmeier A."/>
            <person name="Kalinowski J."/>
            <person name="Ruckert C."/>
        </authorList>
    </citation>
    <scope>NUCLEOTIDE SEQUENCE</scope>
    <source>
        <strain evidence="6">KCTC 22169</strain>
    </source>
</reference>
<name>A0A918KLJ0_9GAMM</name>
<dbReference type="InterPro" id="IPR010992">
    <property type="entry name" value="IHF-like_DNA-bd_dom_sf"/>
</dbReference>
<dbReference type="SMART" id="SM00411">
    <property type="entry name" value="BHL"/>
    <property type="match status" value="1"/>
</dbReference>
<dbReference type="EMBL" id="BMXR01000011">
    <property type="protein sequence ID" value="GGX67878.1"/>
    <property type="molecule type" value="Genomic_DNA"/>
</dbReference>
<reference evidence="6" key="2">
    <citation type="submission" date="2020-09" db="EMBL/GenBank/DDBJ databases">
        <authorList>
            <person name="Sun Q."/>
            <person name="Kim S."/>
        </authorList>
    </citation>
    <scope>NUCLEOTIDE SEQUENCE</scope>
    <source>
        <strain evidence="6">KCTC 22169</strain>
    </source>
</reference>
<evidence type="ECO:0000256" key="3">
    <source>
        <dbReference type="ARBA" id="ARBA00023067"/>
    </source>
</evidence>
<dbReference type="PRINTS" id="PR01727">
    <property type="entry name" value="DNABINDINGHU"/>
</dbReference>
<dbReference type="Pfam" id="PF00216">
    <property type="entry name" value="Bac_DNA_binding"/>
    <property type="match status" value="1"/>
</dbReference>
<dbReference type="PROSITE" id="PS00045">
    <property type="entry name" value="HISTONE_LIKE"/>
    <property type="match status" value="1"/>
</dbReference>